<comment type="caution">
    <text evidence="2">The sequence shown here is derived from an EMBL/GenBank/DDBJ whole genome shotgun (WGS) entry which is preliminary data.</text>
</comment>
<name>R7ZMG8_9BACT</name>
<reference evidence="2 3" key="1">
    <citation type="submission" date="2013-02" db="EMBL/GenBank/DDBJ databases">
        <title>A novel strain isolated from Lonar lake, Maharashtra, India.</title>
        <authorList>
            <person name="Singh A."/>
        </authorList>
    </citation>
    <scope>NUCLEOTIDE SEQUENCE [LARGE SCALE GENOMIC DNA]</scope>
    <source>
        <strain evidence="2 3">AK24</strain>
    </source>
</reference>
<protein>
    <submittedName>
        <fullName evidence="2">Uncharacterized protein</fullName>
    </submittedName>
</protein>
<feature type="region of interest" description="Disordered" evidence="1">
    <location>
        <begin position="1"/>
        <end position="65"/>
    </location>
</feature>
<gene>
    <name evidence="2" type="ORF">ADIS_4375</name>
</gene>
<accession>R7ZMG8</accession>
<evidence type="ECO:0000313" key="2">
    <source>
        <dbReference type="EMBL" id="EON75204.1"/>
    </source>
</evidence>
<feature type="compositionally biased region" description="Low complexity" evidence="1">
    <location>
        <begin position="1"/>
        <end position="20"/>
    </location>
</feature>
<evidence type="ECO:0000256" key="1">
    <source>
        <dbReference type="SAM" id="MobiDB-lite"/>
    </source>
</evidence>
<organism evidence="2 3">
    <name type="scientific">Lunatimonas lonarensis</name>
    <dbReference type="NCBI Taxonomy" id="1232681"/>
    <lineage>
        <taxon>Bacteria</taxon>
        <taxon>Pseudomonadati</taxon>
        <taxon>Bacteroidota</taxon>
        <taxon>Cytophagia</taxon>
        <taxon>Cytophagales</taxon>
        <taxon>Cyclobacteriaceae</taxon>
    </lineage>
</organism>
<dbReference type="EMBL" id="AQHR01000110">
    <property type="protein sequence ID" value="EON75204.1"/>
    <property type="molecule type" value="Genomic_DNA"/>
</dbReference>
<dbReference type="AlphaFoldDB" id="R7ZMG8"/>
<proteinExistence type="predicted"/>
<feature type="compositionally biased region" description="Basic and acidic residues" evidence="1">
    <location>
        <begin position="36"/>
        <end position="53"/>
    </location>
</feature>
<evidence type="ECO:0000313" key="3">
    <source>
        <dbReference type="Proteomes" id="UP000013909"/>
    </source>
</evidence>
<sequence length="65" mass="6857">MKAKMGWGKWGKATGGFATADGSDTEKGNAGSRAPEVSKAEAPKKALRERSKGSFESMVSWVDGH</sequence>
<keyword evidence="3" id="KW-1185">Reference proteome</keyword>
<dbReference type="Proteomes" id="UP000013909">
    <property type="component" value="Unassembled WGS sequence"/>
</dbReference>